<gene>
    <name evidence="2" type="ORF">Clacol_006152</name>
</gene>
<proteinExistence type="predicted"/>
<keyword evidence="3" id="KW-1185">Reference proteome</keyword>
<feature type="chain" id="PRO_5043797754" evidence="1">
    <location>
        <begin position="23"/>
        <end position="62"/>
    </location>
</feature>
<sequence length="62" mass="6710">MIVLDNVLRLITFASVVLLAQGAAFIPPREPSLDVPSNFIIGGPELGVDVNELSIENCKKKF</sequence>
<dbReference type="EMBL" id="BPWL01000007">
    <property type="protein sequence ID" value="GJJ11914.1"/>
    <property type="molecule type" value="Genomic_DNA"/>
</dbReference>
<organism evidence="2 3">
    <name type="scientific">Clathrus columnatus</name>
    <dbReference type="NCBI Taxonomy" id="1419009"/>
    <lineage>
        <taxon>Eukaryota</taxon>
        <taxon>Fungi</taxon>
        <taxon>Dikarya</taxon>
        <taxon>Basidiomycota</taxon>
        <taxon>Agaricomycotina</taxon>
        <taxon>Agaricomycetes</taxon>
        <taxon>Phallomycetidae</taxon>
        <taxon>Phallales</taxon>
        <taxon>Clathraceae</taxon>
        <taxon>Clathrus</taxon>
    </lineage>
</organism>
<dbReference type="AlphaFoldDB" id="A0AAV5AFF2"/>
<dbReference type="Proteomes" id="UP001050691">
    <property type="component" value="Unassembled WGS sequence"/>
</dbReference>
<comment type="caution">
    <text evidence="2">The sequence shown here is derived from an EMBL/GenBank/DDBJ whole genome shotgun (WGS) entry which is preliminary data.</text>
</comment>
<accession>A0AAV5AFF2</accession>
<evidence type="ECO:0000313" key="2">
    <source>
        <dbReference type="EMBL" id="GJJ11914.1"/>
    </source>
</evidence>
<feature type="signal peptide" evidence="1">
    <location>
        <begin position="1"/>
        <end position="22"/>
    </location>
</feature>
<name>A0AAV5AFF2_9AGAM</name>
<reference evidence="2" key="1">
    <citation type="submission" date="2021-10" db="EMBL/GenBank/DDBJ databases">
        <title>De novo Genome Assembly of Clathrus columnatus (Basidiomycota, Fungi) Using Illumina and Nanopore Sequence Data.</title>
        <authorList>
            <person name="Ogiso-Tanaka E."/>
            <person name="Itagaki H."/>
            <person name="Hosoya T."/>
            <person name="Hosaka K."/>
        </authorList>
    </citation>
    <scope>NUCLEOTIDE SEQUENCE</scope>
    <source>
        <strain evidence="2">MO-923</strain>
    </source>
</reference>
<keyword evidence="1" id="KW-0732">Signal</keyword>
<evidence type="ECO:0000256" key="1">
    <source>
        <dbReference type="SAM" id="SignalP"/>
    </source>
</evidence>
<protein>
    <submittedName>
        <fullName evidence="2">Uncharacterized protein</fullName>
    </submittedName>
</protein>
<evidence type="ECO:0000313" key="3">
    <source>
        <dbReference type="Proteomes" id="UP001050691"/>
    </source>
</evidence>